<evidence type="ECO:0008006" key="2">
    <source>
        <dbReference type="Google" id="ProtNLM"/>
    </source>
</evidence>
<organism evidence="1">
    <name type="scientific">marine sediment metagenome</name>
    <dbReference type="NCBI Taxonomy" id="412755"/>
    <lineage>
        <taxon>unclassified sequences</taxon>
        <taxon>metagenomes</taxon>
        <taxon>ecological metagenomes</taxon>
    </lineage>
</organism>
<dbReference type="AlphaFoldDB" id="X0XWT5"/>
<dbReference type="InterPro" id="IPR043129">
    <property type="entry name" value="ATPase_NBD"/>
</dbReference>
<sequence length="74" mass="8249">GSLIPGLKERLANEMTGYFSDKIKSKIKVIAVPGRENMAWLGGSVLYSKNQLKGWIENPKIKSSNEQTNQNLND</sequence>
<evidence type="ECO:0000313" key="1">
    <source>
        <dbReference type="EMBL" id="GAG39677.1"/>
    </source>
</evidence>
<feature type="non-terminal residue" evidence="1">
    <location>
        <position position="1"/>
    </location>
</feature>
<protein>
    <recommendedName>
        <fullName evidence="2">ROK family protein</fullName>
    </recommendedName>
</protein>
<name>X0XWT5_9ZZZZ</name>
<dbReference type="Pfam" id="PF00022">
    <property type="entry name" value="Actin"/>
    <property type="match status" value="1"/>
</dbReference>
<proteinExistence type="predicted"/>
<dbReference type="Gene3D" id="3.30.420.40">
    <property type="match status" value="1"/>
</dbReference>
<comment type="caution">
    <text evidence="1">The sequence shown here is derived from an EMBL/GenBank/DDBJ whole genome shotgun (WGS) entry which is preliminary data.</text>
</comment>
<accession>X0XWT5</accession>
<dbReference type="InterPro" id="IPR004000">
    <property type="entry name" value="Actin"/>
</dbReference>
<gene>
    <name evidence="1" type="ORF">S01H1_71223</name>
</gene>
<dbReference type="EMBL" id="BARS01047412">
    <property type="protein sequence ID" value="GAG39677.1"/>
    <property type="molecule type" value="Genomic_DNA"/>
</dbReference>
<dbReference type="SUPFAM" id="SSF53067">
    <property type="entry name" value="Actin-like ATPase domain"/>
    <property type="match status" value="1"/>
</dbReference>
<reference evidence="1" key="1">
    <citation type="journal article" date="2014" name="Front. Microbiol.">
        <title>High frequency of phylogenetically diverse reductive dehalogenase-homologous genes in deep subseafloor sedimentary metagenomes.</title>
        <authorList>
            <person name="Kawai M."/>
            <person name="Futagami T."/>
            <person name="Toyoda A."/>
            <person name="Takaki Y."/>
            <person name="Nishi S."/>
            <person name="Hori S."/>
            <person name="Arai W."/>
            <person name="Tsubouchi T."/>
            <person name="Morono Y."/>
            <person name="Uchiyama I."/>
            <person name="Ito T."/>
            <person name="Fujiyama A."/>
            <person name="Inagaki F."/>
            <person name="Takami H."/>
        </authorList>
    </citation>
    <scope>NUCLEOTIDE SEQUENCE</scope>
    <source>
        <strain evidence="1">Expedition CK06-06</strain>
    </source>
</reference>